<gene>
    <name evidence="6" type="ORF">METZ01_LOCUS89436</name>
</gene>
<accession>A0A381V873</accession>
<dbReference type="SUPFAM" id="SSF53649">
    <property type="entry name" value="Alkaline phosphatase-like"/>
    <property type="match status" value="1"/>
</dbReference>
<dbReference type="InterPro" id="IPR017850">
    <property type="entry name" value="Alkaline_phosphatase_core_sf"/>
</dbReference>
<dbReference type="EMBL" id="UINC01008117">
    <property type="protein sequence ID" value="SVA36582.1"/>
    <property type="molecule type" value="Genomic_DNA"/>
</dbReference>
<feature type="domain" description="Sulfatase N-terminal" evidence="5">
    <location>
        <begin position="313"/>
        <end position="660"/>
    </location>
</feature>
<organism evidence="6">
    <name type="scientific">marine metagenome</name>
    <dbReference type="NCBI Taxonomy" id="408172"/>
    <lineage>
        <taxon>unclassified sequences</taxon>
        <taxon>metagenomes</taxon>
        <taxon>ecological metagenomes</taxon>
    </lineage>
</organism>
<dbReference type="GO" id="GO:0046872">
    <property type="term" value="F:metal ion binding"/>
    <property type="evidence" value="ECO:0007669"/>
    <property type="project" value="UniProtKB-KW"/>
</dbReference>
<reference evidence="6" key="1">
    <citation type="submission" date="2018-05" db="EMBL/GenBank/DDBJ databases">
        <authorList>
            <person name="Lanie J.A."/>
            <person name="Ng W.-L."/>
            <person name="Kazmierczak K.M."/>
            <person name="Andrzejewski T.M."/>
            <person name="Davidsen T.M."/>
            <person name="Wayne K.J."/>
            <person name="Tettelin H."/>
            <person name="Glass J.I."/>
            <person name="Rusch D."/>
            <person name="Podicherti R."/>
            <person name="Tsui H.-C.T."/>
            <person name="Winkler M.E."/>
        </authorList>
    </citation>
    <scope>NUCLEOTIDE SEQUENCE</scope>
</reference>
<dbReference type="PANTHER" id="PTHR42693">
    <property type="entry name" value="ARYLSULFATASE FAMILY MEMBER"/>
    <property type="match status" value="1"/>
</dbReference>
<feature type="non-terminal residue" evidence="6">
    <location>
        <position position="780"/>
    </location>
</feature>
<evidence type="ECO:0000259" key="5">
    <source>
        <dbReference type="Pfam" id="PF00884"/>
    </source>
</evidence>
<dbReference type="InterPro" id="IPR024607">
    <property type="entry name" value="Sulfatase_CS"/>
</dbReference>
<keyword evidence="4" id="KW-0106">Calcium</keyword>
<dbReference type="GO" id="GO:0004065">
    <property type="term" value="F:arylsulfatase activity"/>
    <property type="evidence" value="ECO:0007669"/>
    <property type="project" value="TreeGrafter"/>
</dbReference>
<dbReference type="Gene3D" id="3.40.720.10">
    <property type="entry name" value="Alkaline Phosphatase, subunit A"/>
    <property type="match status" value="1"/>
</dbReference>
<evidence type="ECO:0000256" key="2">
    <source>
        <dbReference type="ARBA" id="ARBA00022723"/>
    </source>
</evidence>
<evidence type="ECO:0000256" key="4">
    <source>
        <dbReference type="ARBA" id="ARBA00022837"/>
    </source>
</evidence>
<dbReference type="PROSITE" id="PS00149">
    <property type="entry name" value="SULFATASE_2"/>
    <property type="match status" value="1"/>
</dbReference>
<dbReference type="PANTHER" id="PTHR42693:SF53">
    <property type="entry name" value="ENDO-4-O-SULFATASE"/>
    <property type="match status" value="1"/>
</dbReference>
<evidence type="ECO:0000256" key="1">
    <source>
        <dbReference type="ARBA" id="ARBA00008779"/>
    </source>
</evidence>
<keyword evidence="2" id="KW-0479">Metal-binding</keyword>
<keyword evidence="3" id="KW-0378">Hydrolase</keyword>
<sequence>MMTGKPCVLTATLFVLFCVEFDVFEVAADESGSPTKSAKGQWEYLDNGQIRIGVNKSRGACIGFFGDSKTKRNVLNHYDHGRFIQQSYYGDRDGSNWNGKPWRYNPIQGGSWRGKDARVLEFRIRQDNANLYAKVEPRHWADGKPCPEAVMEQWISLEGAVAHVRSRMTYKGKDHRMGRHQEMPAVFVDAVLKNLVYAHQGKLVRRVPGWPNELGNTSEDWIAYVDDKDWGIGIHTPGTSQFTCYRFKGNGKSGPHGSACSYVAPIRTLRLQQGRVIEYEFFLTLGSLKEIGRRFVALRKKQQEAARAKNRRPNIIMVFADDWGYGDLGAFKNLSDVKTPHLDKLSEQGVLFTDAYVTAPQCSPSRAGLLTGRYQQRFGFDTIPDCPLPLNQPTITERLKSVGYATGMVGKWHLEPNALSLKWAREHQPDGIVGRRVRVRRELAMPYFPQARGFNEFFMGQIHRYWCNFDLAGNDLKREGQSVEEARFRVDVQTDAGLAFIRRNKSHPFFLYLAYYAPHVPLEATDKYLDRFPGEMPERRRTGLAMINAVDEGVGRIMKLLHEEGIADNTLVMFTSDNGAPLGAQTGKIMADVLPVDKPGPAWDGSRNDPLAGEKGMLAEGGIRVPMIWSWPARLPMGKTVSEPVISLDMTASALVAAGVSDRSGLDGVDLVPYLTASVVKPIERDLYWRFWNQAAIRGGDWKYIVTGSGREFLFNLRRDKEERHSLLAEQRELAVAMRSRLSRWTNQLRPPGLPSDQPNGQERRWYEYYFQATGQVPIK</sequence>
<evidence type="ECO:0000256" key="3">
    <source>
        <dbReference type="ARBA" id="ARBA00022801"/>
    </source>
</evidence>
<comment type="similarity">
    <text evidence="1">Belongs to the sulfatase family.</text>
</comment>
<name>A0A381V873_9ZZZZ</name>
<evidence type="ECO:0000313" key="6">
    <source>
        <dbReference type="EMBL" id="SVA36582.1"/>
    </source>
</evidence>
<protein>
    <recommendedName>
        <fullName evidence="5">Sulfatase N-terminal domain-containing protein</fullName>
    </recommendedName>
</protein>
<dbReference type="AlphaFoldDB" id="A0A381V873"/>
<dbReference type="InterPro" id="IPR050738">
    <property type="entry name" value="Sulfatase"/>
</dbReference>
<dbReference type="Pfam" id="PF00884">
    <property type="entry name" value="Sulfatase"/>
    <property type="match status" value="1"/>
</dbReference>
<proteinExistence type="inferred from homology"/>
<dbReference type="InterPro" id="IPR000917">
    <property type="entry name" value="Sulfatase_N"/>
</dbReference>
<dbReference type="Gene3D" id="3.30.1120.10">
    <property type="match status" value="1"/>
</dbReference>